<dbReference type="AlphaFoldDB" id="A0A0E0MVS2"/>
<protein>
    <recommendedName>
        <fullName evidence="4">Legume lectin domain-containing protein</fullName>
    </recommendedName>
</protein>
<evidence type="ECO:0000256" key="1">
    <source>
        <dbReference type="SAM" id="SignalP"/>
    </source>
</evidence>
<keyword evidence="3" id="KW-1185">Reference proteome</keyword>
<keyword evidence="1" id="KW-0732">Signal</keyword>
<feature type="chain" id="PRO_5005431260" description="Legume lectin domain-containing protein" evidence="1">
    <location>
        <begin position="17"/>
        <end position="63"/>
    </location>
</feature>
<feature type="signal peptide" evidence="1">
    <location>
        <begin position="1"/>
        <end position="16"/>
    </location>
</feature>
<evidence type="ECO:0008006" key="4">
    <source>
        <dbReference type="Google" id="ProtNLM"/>
    </source>
</evidence>
<organism evidence="2 3">
    <name type="scientific">Oryza rufipogon</name>
    <name type="common">Brownbeard rice</name>
    <name type="synonym">Asian wild rice</name>
    <dbReference type="NCBI Taxonomy" id="4529"/>
    <lineage>
        <taxon>Eukaryota</taxon>
        <taxon>Viridiplantae</taxon>
        <taxon>Streptophyta</taxon>
        <taxon>Embryophyta</taxon>
        <taxon>Tracheophyta</taxon>
        <taxon>Spermatophyta</taxon>
        <taxon>Magnoliopsida</taxon>
        <taxon>Liliopsida</taxon>
        <taxon>Poales</taxon>
        <taxon>Poaceae</taxon>
        <taxon>BOP clade</taxon>
        <taxon>Oryzoideae</taxon>
        <taxon>Oryzeae</taxon>
        <taxon>Oryzinae</taxon>
        <taxon>Oryza</taxon>
    </lineage>
</organism>
<accession>A0A0E0MVS2</accession>
<evidence type="ECO:0000313" key="2">
    <source>
        <dbReference type="EnsemblPlants" id="ORUFI01G15600.1"/>
    </source>
</evidence>
<dbReference type="EnsemblPlants" id="ORUFI01G15600.1">
    <property type="protein sequence ID" value="ORUFI01G15600.1"/>
    <property type="gene ID" value="ORUFI01G15600"/>
</dbReference>
<dbReference type="Gramene" id="ORUFI01G15600.1">
    <property type="protein sequence ID" value="ORUFI01G15600.1"/>
    <property type="gene ID" value="ORUFI01G15600"/>
</dbReference>
<sequence length="63" mass="6695">MACFSILPCMAEILEAVTTATTTSIFGSVTGSGSYQDRSGQTWCCLGSSLHLRRFVFLLSLAG</sequence>
<dbReference type="HOGENOM" id="CLU_2889783_0_0_1"/>
<reference evidence="3" key="1">
    <citation type="submission" date="2013-06" db="EMBL/GenBank/DDBJ databases">
        <authorList>
            <person name="Zhao Q."/>
        </authorList>
    </citation>
    <scope>NUCLEOTIDE SEQUENCE</scope>
    <source>
        <strain evidence="3">cv. W1943</strain>
    </source>
</reference>
<proteinExistence type="predicted"/>
<dbReference type="Proteomes" id="UP000008022">
    <property type="component" value="Unassembled WGS sequence"/>
</dbReference>
<reference evidence="2" key="2">
    <citation type="submission" date="2015-06" db="UniProtKB">
        <authorList>
            <consortium name="EnsemblPlants"/>
        </authorList>
    </citation>
    <scope>IDENTIFICATION</scope>
</reference>
<evidence type="ECO:0000313" key="3">
    <source>
        <dbReference type="Proteomes" id="UP000008022"/>
    </source>
</evidence>
<name>A0A0E0MVS2_ORYRU</name>